<organism evidence="1 2">
    <name type="scientific">Athelia psychrophila</name>
    <dbReference type="NCBI Taxonomy" id="1759441"/>
    <lineage>
        <taxon>Eukaryota</taxon>
        <taxon>Fungi</taxon>
        <taxon>Dikarya</taxon>
        <taxon>Basidiomycota</taxon>
        <taxon>Agaricomycotina</taxon>
        <taxon>Agaricomycetes</taxon>
        <taxon>Agaricomycetidae</taxon>
        <taxon>Atheliales</taxon>
        <taxon>Atheliaceae</taxon>
        <taxon>Athelia</taxon>
    </lineage>
</organism>
<evidence type="ECO:0000313" key="1">
    <source>
        <dbReference type="EMBL" id="KZP27547.1"/>
    </source>
</evidence>
<dbReference type="AlphaFoldDB" id="A0A166QU89"/>
<proteinExistence type="predicted"/>
<dbReference type="Proteomes" id="UP000076532">
    <property type="component" value="Unassembled WGS sequence"/>
</dbReference>
<gene>
    <name evidence="1" type="ORF">FIBSPDRAFT_1040095</name>
</gene>
<name>A0A166QU89_9AGAM</name>
<sequence length="245" mass="27438">MESPTTARSQTGLQLEPPDMDGIKRMLESMQHTVATVGANIGTLNAQSTELAAQGPTMSDANAQITQMEAQILSMDTRQEKRIERLKALMRGDLMRVTIKQLDPLIQTQIRTQLAAQVEVEVAAQIRTHLPVSLRAQIDESRSELRRVSVGLENSESRRINSALRMPRDEYETLSVVSKTDGERSVHFPANFRSLWSYSLKDAQALARDYQLPATDVREINLNNFMAHIGMPASACIVVMPPRRR</sequence>
<protein>
    <submittedName>
        <fullName evidence="1">Uncharacterized protein</fullName>
    </submittedName>
</protein>
<keyword evidence="2" id="KW-1185">Reference proteome</keyword>
<evidence type="ECO:0000313" key="2">
    <source>
        <dbReference type="Proteomes" id="UP000076532"/>
    </source>
</evidence>
<accession>A0A166QU89</accession>
<reference evidence="1 2" key="1">
    <citation type="journal article" date="2016" name="Mol. Biol. Evol.">
        <title>Comparative Genomics of Early-Diverging Mushroom-Forming Fungi Provides Insights into the Origins of Lignocellulose Decay Capabilities.</title>
        <authorList>
            <person name="Nagy L.G."/>
            <person name="Riley R."/>
            <person name="Tritt A."/>
            <person name="Adam C."/>
            <person name="Daum C."/>
            <person name="Floudas D."/>
            <person name="Sun H."/>
            <person name="Yadav J.S."/>
            <person name="Pangilinan J."/>
            <person name="Larsson K.H."/>
            <person name="Matsuura K."/>
            <person name="Barry K."/>
            <person name="Labutti K."/>
            <person name="Kuo R."/>
            <person name="Ohm R.A."/>
            <person name="Bhattacharya S.S."/>
            <person name="Shirouzu T."/>
            <person name="Yoshinaga Y."/>
            <person name="Martin F.M."/>
            <person name="Grigoriev I.V."/>
            <person name="Hibbett D.S."/>
        </authorList>
    </citation>
    <scope>NUCLEOTIDE SEQUENCE [LARGE SCALE GENOMIC DNA]</scope>
    <source>
        <strain evidence="1 2">CBS 109695</strain>
    </source>
</reference>
<dbReference type="OrthoDB" id="3181072at2759"/>
<dbReference type="EMBL" id="KV417508">
    <property type="protein sequence ID" value="KZP27547.1"/>
    <property type="molecule type" value="Genomic_DNA"/>
</dbReference>